<feature type="transmembrane region" description="Helical" evidence="11">
    <location>
        <begin position="689"/>
        <end position="719"/>
    </location>
</feature>
<accession>A0A9P8PT98</accession>
<reference evidence="13" key="2">
    <citation type="submission" date="2021-01" db="EMBL/GenBank/DDBJ databases">
        <authorList>
            <person name="Schikora-Tamarit M.A."/>
        </authorList>
    </citation>
    <scope>NUCLEOTIDE SEQUENCE</scope>
    <source>
        <strain evidence="13">NCAIM Y.01608</strain>
    </source>
</reference>
<feature type="transmembrane region" description="Helical" evidence="11">
    <location>
        <begin position="767"/>
        <end position="791"/>
    </location>
</feature>
<sequence length="1200" mass="137127">MYPTNAKSFHPFSYSGGFVPGTRYDMVINMCRGLDGVYYEQHLRSSSLSRPFSGLRAGEAGLDELLEYEHSLSELRNSQGLQPARYVGVAKTDTQFQKYFKDIWATILANKPRTGFELTPGVAVGSGMPLEVLVKREYGAYKAVNVAMHDTVGVPLLSEEYLLNCLKVPPEMVADLAVSHRNVVRDLPASYPEGLYEGRGIVFVGGGKFSWLSLLGIENLRATGSKLPVELIFPTEAEYEEMLCEKVLPDLNAKCVLLTERVPEFRKHKYTIRGYQYKILALLVSSFEQVLFLDSDNVPVANPDAIFVSEPFTSHGMVTWPDFWRRVTHPTYYKVVDRELGNEQVRNNIDDVTPNKYYARDTGHAFSSMPLHDRAGALPDPSSESGQIAVDKRTHLRALLLALYYNYYGPQQYYPLFSQGGAGEGDKETFVAAAQHFGLPFYHVRKAVDVIGYWQLQPEEHYTGVGMIQYDPVVDYKLVAAYKDWFSAREKEHERRQASFIGRLRDWWAGDVVYDPARTFTGWFNKTNSRPMFVHSNFPKLDPVSLRKDDFLFVTNGGARKRVRMYSDQSGLDFDYELRQWQFIKKHFCDKAIDLNYLRVAGVTSLDYCDFIEQELEFLENSQHLGTQESLQEDGFVDSAFRSLTESTMEEPAPIARMTSRIQEYYDSLLNNADWNVANLEVRPGQPTFVVWFVLSSYFPLICGCLGPLSNLLSVAAVICNWKEDKATGKPAGADESWCYTVNTISMVCGVAANICLLLNYRRKMNYHYAQIVSIAGWFVASIMLMLLVAIYHVEFLRHEHYVRYSYSYGFWFAVFTVLLHFANFVLLSLNILGVLLKKYPPVFNIDGVQNTLILQTMFFVTWMMWGAGMFTALLHVSYGEALYFSITTILTIGLGDFVPQTSGAQTLTLLWCIVGLVAFGLIISTIRELVMFSSASTFYWHRLQMFRGLELKNAPPNLSNQESFNRMKNASRKAMRYERVFSTLTILTSWTAFWLLGSLMFTVYEGWASLETIQNLSMLRKTNVSHSDESDSHEAILHHLQNLKEASNLDIFSTKEYLSASSFATELASYNDSSCHHPEHSERAALRKDFNLAAHESLKPRFRKKNDPLLSKMSQIQQIIIELRKSTFLSNIKPDFKYSFQDWSQFLSLTDLNTGSDFWLGKKSPFGFPNDEPLYFTYHFLHALDRKLHELALQYDQMN</sequence>
<reference evidence="13" key="1">
    <citation type="journal article" date="2021" name="Open Biol.">
        <title>Shared evolutionary footprints suggest mitochondrial oxidative damage underlies multiple complex I losses in fungi.</title>
        <authorList>
            <person name="Schikora-Tamarit M.A."/>
            <person name="Marcet-Houben M."/>
            <person name="Nosek J."/>
            <person name="Gabaldon T."/>
        </authorList>
    </citation>
    <scope>NUCLEOTIDE SEQUENCE</scope>
    <source>
        <strain evidence="13">NCAIM Y.01608</strain>
    </source>
</reference>
<feature type="transmembrane region" description="Helical" evidence="11">
    <location>
        <begin position="811"/>
        <end position="833"/>
    </location>
</feature>
<protein>
    <recommendedName>
        <fullName evidence="12">Potassium channel domain-containing protein</fullName>
    </recommendedName>
</protein>
<dbReference type="GO" id="GO:0000026">
    <property type="term" value="F:alpha-1,2-mannosyltransferase activity"/>
    <property type="evidence" value="ECO:0007669"/>
    <property type="project" value="UniProtKB-ARBA"/>
</dbReference>
<dbReference type="SUPFAM" id="SSF53448">
    <property type="entry name" value="Nucleotide-diphospho-sugar transferases"/>
    <property type="match status" value="1"/>
</dbReference>
<keyword evidence="14" id="KW-1185">Reference proteome</keyword>
<evidence type="ECO:0000256" key="9">
    <source>
        <dbReference type="ARBA" id="ARBA00023136"/>
    </source>
</evidence>
<dbReference type="GO" id="GO:0046354">
    <property type="term" value="P:mannan biosynthetic process"/>
    <property type="evidence" value="ECO:0007669"/>
    <property type="project" value="UniProtKB-ARBA"/>
</dbReference>
<dbReference type="GO" id="GO:0000139">
    <property type="term" value="C:Golgi membrane"/>
    <property type="evidence" value="ECO:0007669"/>
    <property type="project" value="UniProtKB-SubCell"/>
</dbReference>
<feature type="transmembrane region" description="Helical" evidence="11">
    <location>
        <begin position="882"/>
        <end position="899"/>
    </location>
</feature>
<evidence type="ECO:0000256" key="6">
    <source>
        <dbReference type="ARBA" id="ARBA00022968"/>
    </source>
</evidence>
<gene>
    <name evidence="13" type="ORF">OGATHE_000668</name>
</gene>
<evidence type="ECO:0000256" key="8">
    <source>
        <dbReference type="ARBA" id="ARBA00023034"/>
    </source>
</evidence>
<dbReference type="InterPro" id="IPR029044">
    <property type="entry name" value="Nucleotide-diphossugar_trans"/>
</dbReference>
<evidence type="ECO:0000256" key="4">
    <source>
        <dbReference type="ARBA" id="ARBA00022679"/>
    </source>
</evidence>
<evidence type="ECO:0000256" key="10">
    <source>
        <dbReference type="ARBA" id="ARBA00023180"/>
    </source>
</evidence>
<dbReference type="Gene3D" id="1.10.287.70">
    <property type="match status" value="1"/>
</dbReference>
<dbReference type="SUPFAM" id="SSF81324">
    <property type="entry name" value="Voltage-gated potassium channels"/>
    <property type="match status" value="1"/>
</dbReference>
<comment type="similarity">
    <text evidence="3">Belongs to the MNN1/MNT family.</text>
</comment>
<dbReference type="EMBL" id="JAEUBD010000095">
    <property type="protein sequence ID" value="KAH3678013.1"/>
    <property type="molecule type" value="Genomic_DNA"/>
</dbReference>
<name>A0A9P8PT98_9ASCO</name>
<proteinExistence type="inferred from homology"/>
<keyword evidence="7 11" id="KW-1133">Transmembrane helix</keyword>
<keyword evidence="9 11" id="KW-0472">Membrane</keyword>
<dbReference type="InterPro" id="IPR013099">
    <property type="entry name" value="K_chnl_dom"/>
</dbReference>
<dbReference type="FunFam" id="3.90.550.10:FF:000177">
    <property type="entry name" value="MNN5p Alpha-1,2-mannosyltransferase"/>
    <property type="match status" value="1"/>
</dbReference>
<feature type="transmembrane region" description="Helical" evidence="11">
    <location>
        <begin position="740"/>
        <end position="761"/>
    </location>
</feature>
<keyword evidence="8" id="KW-0333">Golgi apparatus</keyword>
<dbReference type="PANTHER" id="PTHR31646">
    <property type="entry name" value="ALPHA-1,2-MANNOSYLTRANSFERASE MNN2"/>
    <property type="match status" value="1"/>
</dbReference>
<dbReference type="PANTHER" id="PTHR31646:SF1">
    <property type="entry name" value="ALPHA-1,2-MANNOSYLTRANSFERASE MNN2"/>
    <property type="match status" value="1"/>
</dbReference>
<dbReference type="Pfam" id="PF11051">
    <property type="entry name" value="Mannosyl_trans3"/>
    <property type="match status" value="1"/>
</dbReference>
<feature type="domain" description="Potassium channel" evidence="12">
    <location>
        <begin position="859"/>
        <end position="931"/>
    </location>
</feature>
<dbReference type="InterPro" id="IPR022751">
    <property type="entry name" value="Alpha_mannosyltransferase"/>
</dbReference>
<evidence type="ECO:0000256" key="7">
    <source>
        <dbReference type="ARBA" id="ARBA00022989"/>
    </source>
</evidence>
<comment type="pathway">
    <text evidence="2">Protein modification; protein glycosylation.</text>
</comment>
<evidence type="ECO:0000256" key="3">
    <source>
        <dbReference type="ARBA" id="ARBA00009105"/>
    </source>
</evidence>
<comment type="subcellular location">
    <subcellularLocation>
        <location evidence="1">Golgi apparatus membrane</location>
        <topology evidence="1">Single-pass type II membrane protein</topology>
    </subcellularLocation>
</comment>
<feature type="transmembrane region" description="Helical" evidence="11">
    <location>
        <begin position="981"/>
        <end position="1005"/>
    </location>
</feature>
<evidence type="ECO:0000313" key="14">
    <source>
        <dbReference type="Proteomes" id="UP000788993"/>
    </source>
</evidence>
<keyword evidence="6" id="KW-0735">Signal-anchor</keyword>
<evidence type="ECO:0000256" key="1">
    <source>
        <dbReference type="ARBA" id="ARBA00004323"/>
    </source>
</evidence>
<dbReference type="Proteomes" id="UP000788993">
    <property type="component" value="Unassembled WGS sequence"/>
</dbReference>
<keyword evidence="4" id="KW-0808">Transferase</keyword>
<dbReference type="AlphaFoldDB" id="A0A9P8PT98"/>
<evidence type="ECO:0000256" key="5">
    <source>
        <dbReference type="ARBA" id="ARBA00022692"/>
    </source>
</evidence>
<keyword evidence="5 11" id="KW-0812">Transmembrane</keyword>
<organism evidence="13 14">
    <name type="scientific">Ogataea polymorpha</name>
    <dbReference type="NCBI Taxonomy" id="460523"/>
    <lineage>
        <taxon>Eukaryota</taxon>
        <taxon>Fungi</taxon>
        <taxon>Dikarya</taxon>
        <taxon>Ascomycota</taxon>
        <taxon>Saccharomycotina</taxon>
        <taxon>Pichiomycetes</taxon>
        <taxon>Pichiales</taxon>
        <taxon>Pichiaceae</taxon>
        <taxon>Ogataea</taxon>
    </lineage>
</organism>
<dbReference type="Pfam" id="PF07885">
    <property type="entry name" value="Ion_trans_2"/>
    <property type="match status" value="1"/>
</dbReference>
<comment type="caution">
    <text evidence="13">The sequence shown here is derived from an EMBL/GenBank/DDBJ whole genome shotgun (WGS) entry which is preliminary data.</text>
</comment>
<evidence type="ECO:0000256" key="2">
    <source>
        <dbReference type="ARBA" id="ARBA00004922"/>
    </source>
</evidence>
<evidence type="ECO:0000256" key="11">
    <source>
        <dbReference type="SAM" id="Phobius"/>
    </source>
</evidence>
<evidence type="ECO:0000259" key="12">
    <source>
        <dbReference type="Pfam" id="PF07885"/>
    </source>
</evidence>
<feature type="transmembrane region" description="Helical" evidence="11">
    <location>
        <begin position="853"/>
        <end position="875"/>
    </location>
</feature>
<keyword evidence="10" id="KW-0325">Glycoprotein</keyword>
<feature type="transmembrane region" description="Helical" evidence="11">
    <location>
        <begin position="905"/>
        <end position="924"/>
    </location>
</feature>
<evidence type="ECO:0000313" key="13">
    <source>
        <dbReference type="EMBL" id="KAH3678013.1"/>
    </source>
</evidence>